<accession>A0A937W3E6</accession>
<comment type="caution">
    <text evidence="3">The sequence shown here is derived from an EMBL/GenBank/DDBJ whole genome shotgun (WGS) entry which is preliminary data.</text>
</comment>
<dbReference type="AlphaFoldDB" id="A0A937W3E6"/>
<keyword evidence="1" id="KW-0328">Glycosyltransferase</keyword>
<evidence type="ECO:0000256" key="1">
    <source>
        <dbReference type="ARBA" id="ARBA00022676"/>
    </source>
</evidence>
<dbReference type="GO" id="GO:0008713">
    <property type="term" value="F:ADP-heptose-lipopolysaccharide heptosyltransferase activity"/>
    <property type="evidence" value="ECO:0007669"/>
    <property type="project" value="TreeGrafter"/>
</dbReference>
<dbReference type="PANTHER" id="PTHR30160:SF1">
    <property type="entry name" value="LIPOPOLYSACCHARIDE 1,2-N-ACETYLGLUCOSAMINETRANSFERASE-RELATED"/>
    <property type="match status" value="1"/>
</dbReference>
<evidence type="ECO:0000313" key="4">
    <source>
        <dbReference type="Proteomes" id="UP000712673"/>
    </source>
</evidence>
<dbReference type="GO" id="GO:0009244">
    <property type="term" value="P:lipopolysaccharide core region biosynthetic process"/>
    <property type="evidence" value="ECO:0007669"/>
    <property type="project" value="TreeGrafter"/>
</dbReference>
<dbReference type="Proteomes" id="UP000712673">
    <property type="component" value="Unassembled WGS sequence"/>
</dbReference>
<dbReference type="PANTHER" id="PTHR30160">
    <property type="entry name" value="TETRAACYLDISACCHARIDE 4'-KINASE-RELATED"/>
    <property type="match status" value="1"/>
</dbReference>
<gene>
    <name evidence="3" type="ORF">FJZ47_20530</name>
</gene>
<evidence type="ECO:0000256" key="2">
    <source>
        <dbReference type="ARBA" id="ARBA00022679"/>
    </source>
</evidence>
<dbReference type="Gene3D" id="3.40.50.2000">
    <property type="entry name" value="Glycogen Phosphorylase B"/>
    <property type="match status" value="2"/>
</dbReference>
<feature type="non-terminal residue" evidence="3">
    <location>
        <position position="258"/>
    </location>
</feature>
<reference evidence="3" key="1">
    <citation type="submission" date="2019-03" db="EMBL/GenBank/DDBJ databases">
        <title>Lake Tanganyika Metagenome-Assembled Genomes (MAGs).</title>
        <authorList>
            <person name="Tran P."/>
        </authorList>
    </citation>
    <scope>NUCLEOTIDE SEQUENCE</scope>
    <source>
        <strain evidence="3">K_DeepCast_65m_m2_066</strain>
    </source>
</reference>
<dbReference type="EMBL" id="VGLS01000809">
    <property type="protein sequence ID" value="MBM3226161.1"/>
    <property type="molecule type" value="Genomic_DNA"/>
</dbReference>
<dbReference type="GO" id="GO:0005829">
    <property type="term" value="C:cytosol"/>
    <property type="evidence" value="ECO:0007669"/>
    <property type="project" value="TreeGrafter"/>
</dbReference>
<dbReference type="InterPro" id="IPR002201">
    <property type="entry name" value="Glyco_trans_9"/>
</dbReference>
<dbReference type="SUPFAM" id="SSF53756">
    <property type="entry name" value="UDP-Glycosyltransferase/glycogen phosphorylase"/>
    <property type="match status" value="1"/>
</dbReference>
<sequence length="258" mass="29226">MHHTQRPRTIVVRAPNWLGDQILAYPFFYYLRRGYPEAHITVACRPWVAAIQFRNLIDDVCVLPPPRRATWWHKAQALERQAASLRVRGPWDLGLCLPNAFAAAWLLARAQVRWRRGYQTEVRGWLLHDRLPWAPWGSRHRAAAYVHILPESIRPQSPAQDFWQGTPSQDTPPVFDAQRAWPTTTLLEPPEQPYWVLAPGSMASSRRWPAEKFAALARDITQQVGLPGLVVGGSAETALAQHLCQTPGLALTDMTARG</sequence>
<dbReference type="Pfam" id="PF01075">
    <property type="entry name" value="Glyco_transf_9"/>
    <property type="match status" value="1"/>
</dbReference>
<protein>
    <submittedName>
        <fullName evidence="3">Glycosyltransferase family 9 protein</fullName>
    </submittedName>
</protein>
<keyword evidence="2" id="KW-0808">Transferase</keyword>
<evidence type="ECO:0000313" key="3">
    <source>
        <dbReference type="EMBL" id="MBM3226161.1"/>
    </source>
</evidence>
<proteinExistence type="predicted"/>
<organism evidence="3 4">
    <name type="scientific">Tectimicrobiota bacterium</name>
    <dbReference type="NCBI Taxonomy" id="2528274"/>
    <lineage>
        <taxon>Bacteria</taxon>
        <taxon>Pseudomonadati</taxon>
        <taxon>Nitrospinota/Tectimicrobiota group</taxon>
        <taxon>Candidatus Tectimicrobiota</taxon>
    </lineage>
</organism>
<dbReference type="InterPro" id="IPR051199">
    <property type="entry name" value="LPS_LOS_Heptosyltrfase"/>
</dbReference>
<name>A0A937W3E6_UNCTE</name>